<dbReference type="InterPro" id="IPR032584">
    <property type="entry name" value="DUF4913"/>
</dbReference>
<gene>
    <name evidence="2" type="ORF">C1H84_13985</name>
</gene>
<keyword evidence="3" id="KW-1185">Reference proteome</keyword>
<protein>
    <submittedName>
        <fullName evidence="2">DUF4913 domain-containing protein</fullName>
    </submittedName>
</protein>
<reference evidence="2 3" key="1">
    <citation type="submission" date="2018-01" db="EMBL/GenBank/DDBJ databases">
        <title>Glutamicibacter soli strain NHPC-3 Whole genome sequence and assembly.</title>
        <authorList>
            <person name="Choudhury P."/>
            <person name="Gupta D."/>
            <person name="Sengupta K."/>
            <person name="Jawed A."/>
            <person name="Sultana N."/>
            <person name="Saha P."/>
        </authorList>
    </citation>
    <scope>NUCLEOTIDE SEQUENCE [LARGE SCALE GENOMIC DNA]</scope>
    <source>
        <strain evidence="2 3">NHPC-3</strain>
    </source>
</reference>
<evidence type="ECO:0000313" key="2">
    <source>
        <dbReference type="EMBL" id="RBM00218.1"/>
    </source>
</evidence>
<feature type="region of interest" description="Disordered" evidence="1">
    <location>
        <begin position="1"/>
        <end position="35"/>
    </location>
</feature>
<accession>A0A365YC78</accession>
<feature type="compositionally biased region" description="Acidic residues" evidence="1">
    <location>
        <begin position="7"/>
        <end position="19"/>
    </location>
</feature>
<proteinExistence type="predicted"/>
<dbReference type="Proteomes" id="UP000252167">
    <property type="component" value="Unassembled WGS sequence"/>
</dbReference>
<comment type="caution">
    <text evidence="2">The sequence shown here is derived from an EMBL/GenBank/DDBJ whole genome shotgun (WGS) entry which is preliminary data.</text>
</comment>
<organism evidence="2 3">
    <name type="scientific">Glutamicibacter soli</name>
    <dbReference type="NCBI Taxonomy" id="453836"/>
    <lineage>
        <taxon>Bacteria</taxon>
        <taxon>Bacillati</taxon>
        <taxon>Actinomycetota</taxon>
        <taxon>Actinomycetes</taxon>
        <taxon>Micrococcales</taxon>
        <taxon>Micrococcaceae</taxon>
        <taxon>Glutamicibacter</taxon>
    </lineage>
</organism>
<dbReference type="Pfam" id="PF16259">
    <property type="entry name" value="DUF4913"/>
    <property type="match status" value="1"/>
</dbReference>
<dbReference type="RefSeq" id="WP_047117951.1">
    <property type="nucleotide sequence ID" value="NZ_CM125969.1"/>
</dbReference>
<dbReference type="AlphaFoldDB" id="A0A365YC78"/>
<sequence>MVGIPPNDDELDLDGDEPQEPAAQPATSPQDTEHAVSERPFVYEDAQQWLRGYALPRYLRKCGPSGHAWAPNWYEYSEVYSVVTALWETWEQMRWDGPQQILVFYRDYFYPLMDRLTAQDGPFHAYDKVMHPQLPEMFPVAEAPEGYFRSSVVSGGQ</sequence>
<dbReference type="EMBL" id="POAF01000006">
    <property type="protein sequence ID" value="RBM00218.1"/>
    <property type="molecule type" value="Genomic_DNA"/>
</dbReference>
<evidence type="ECO:0000256" key="1">
    <source>
        <dbReference type="SAM" id="MobiDB-lite"/>
    </source>
</evidence>
<name>A0A365YC78_9MICC</name>
<evidence type="ECO:0000313" key="3">
    <source>
        <dbReference type="Proteomes" id="UP000252167"/>
    </source>
</evidence>